<proteinExistence type="predicted"/>
<dbReference type="Pfam" id="PF00356">
    <property type="entry name" value="LacI"/>
    <property type="match status" value="1"/>
</dbReference>
<dbReference type="GO" id="GO:0000976">
    <property type="term" value="F:transcription cis-regulatory region binding"/>
    <property type="evidence" value="ECO:0007669"/>
    <property type="project" value="TreeGrafter"/>
</dbReference>
<comment type="caution">
    <text evidence="5">The sequence shown here is derived from an EMBL/GenBank/DDBJ whole genome shotgun (WGS) entry which is preliminary data.</text>
</comment>
<dbReference type="CDD" id="cd01392">
    <property type="entry name" value="HTH_LacI"/>
    <property type="match status" value="1"/>
</dbReference>
<evidence type="ECO:0000313" key="5">
    <source>
        <dbReference type="EMBL" id="MDI6452544.1"/>
    </source>
</evidence>
<dbReference type="RefSeq" id="WP_282838960.1">
    <property type="nucleotide sequence ID" value="NZ_JASCXW010000006.1"/>
</dbReference>
<dbReference type="PANTHER" id="PTHR30146">
    <property type="entry name" value="LACI-RELATED TRANSCRIPTIONAL REPRESSOR"/>
    <property type="match status" value="1"/>
</dbReference>
<dbReference type="InterPro" id="IPR000843">
    <property type="entry name" value="HTH_LacI"/>
</dbReference>
<dbReference type="SUPFAM" id="SSF47413">
    <property type="entry name" value="lambda repressor-like DNA-binding domains"/>
    <property type="match status" value="1"/>
</dbReference>
<feature type="domain" description="HTH lacI-type" evidence="4">
    <location>
        <begin position="5"/>
        <end position="59"/>
    </location>
</feature>
<dbReference type="Pfam" id="PF13377">
    <property type="entry name" value="Peripla_BP_3"/>
    <property type="match status" value="1"/>
</dbReference>
<evidence type="ECO:0000256" key="2">
    <source>
        <dbReference type="ARBA" id="ARBA00023125"/>
    </source>
</evidence>
<dbReference type="InterPro" id="IPR010982">
    <property type="entry name" value="Lambda_DNA-bd_dom_sf"/>
</dbReference>
<dbReference type="SUPFAM" id="SSF53822">
    <property type="entry name" value="Periplasmic binding protein-like I"/>
    <property type="match status" value="1"/>
</dbReference>
<keyword evidence="3" id="KW-0804">Transcription</keyword>
<dbReference type="PANTHER" id="PTHR30146:SF24">
    <property type="entry name" value="XYLOSE OPERON REGULATORY PROTEIN"/>
    <property type="match status" value="1"/>
</dbReference>
<evidence type="ECO:0000313" key="6">
    <source>
        <dbReference type="Proteomes" id="UP001431532"/>
    </source>
</evidence>
<dbReference type="EMBL" id="JASCXW010000006">
    <property type="protein sequence ID" value="MDI6452544.1"/>
    <property type="molecule type" value="Genomic_DNA"/>
</dbReference>
<protein>
    <submittedName>
        <fullName evidence="5">LacI family DNA-binding transcriptional regulator</fullName>
    </submittedName>
</protein>
<sequence length="343" mass="37429">MTKKTNIAEIARLAGVSTATVSYVINDVDKVSEKTKERVRKIMADLDYIPSINARSLSNGRTKLIGVTLPLIAPSDTTGTLLETNPFFAEYLGEIHKVIASYGYDILLSGIQVKGKYKNWIKSRGLDGIILLGSYPPDIYEEVKALGIPTVLTDIYETYANDFHSVNTDDAEGSYLAAKHLIGLGHKKIGFVGGSIKESPIHNNRYLGYGKAMLEGNLKINNDCVFETLTTFEGGVKFAQRLMKEKVDLTALVVDADIVALGIMKACQDAGKKIPDELSIVGFDDIQAASFTSPGLTTIRQFISKKGEIAANLIMKDILANTRTTDSQMVKSKLIIRGSTKKI</sequence>
<organism evidence="5 6">
    <name type="scientific">Peloplasma aerotolerans</name>
    <dbReference type="NCBI Taxonomy" id="3044389"/>
    <lineage>
        <taxon>Bacteria</taxon>
        <taxon>Bacillati</taxon>
        <taxon>Mycoplasmatota</taxon>
        <taxon>Mollicutes</taxon>
        <taxon>Acholeplasmatales</taxon>
        <taxon>Acholeplasmataceae</taxon>
        <taxon>Peloplasma</taxon>
    </lineage>
</organism>
<dbReference type="Gene3D" id="1.10.260.40">
    <property type="entry name" value="lambda repressor-like DNA-binding domains"/>
    <property type="match status" value="1"/>
</dbReference>
<dbReference type="Proteomes" id="UP001431532">
    <property type="component" value="Unassembled WGS sequence"/>
</dbReference>
<name>A0AAW6UA80_9MOLU</name>
<dbReference type="AlphaFoldDB" id="A0AAW6UA80"/>
<dbReference type="InterPro" id="IPR028082">
    <property type="entry name" value="Peripla_BP_I"/>
</dbReference>
<dbReference type="CDD" id="cd06267">
    <property type="entry name" value="PBP1_LacI_sugar_binding-like"/>
    <property type="match status" value="1"/>
</dbReference>
<dbReference type="PROSITE" id="PS00356">
    <property type="entry name" value="HTH_LACI_1"/>
    <property type="match status" value="1"/>
</dbReference>
<reference evidence="5" key="1">
    <citation type="submission" date="2023-05" db="EMBL/GenBank/DDBJ databases">
        <title>Mariniplasma microaerophilum sp. nov., a novel anaerobic mollicute isolated from terrestrial mud volcano, Taman Peninsula, Russia.</title>
        <authorList>
            <person name="Khomyakova M.A."/>
            <person name="Merkel A.Y."/>
            <person name="Slobodkin A.I."/>
        </authorList>
    </citation>
    <scope>NUCLEOTIDE SEQUENCE</scope>
    <source>
        <strain evidence="5">M4Ah</strain>
    </source>
</reference>
<dbReference type="PROSITE" id="PS50932">
    <property type="entry name" value="HTH_LACI_2"/>
    <property type="match status" value="1"/>
</dbReference>
<keyword evidence="1" id="KW-0805">Transcription regulation</keyword>
<keyword evidence="2 5" id="KW-0238">DNA-binding</keyword>
<accession>A0AAW6UA80</accession>
<evidence type="ECO:0000256" key="1">
    <source>
        <dbReference type="ARBA" id="ARBA00023015"/>
    </source>
</evidence>
<dbReference type="Gene3D" id="3.40.50.2300">
    <property type="match status" value="2"/>
</dbReference>
<dbReference type="InterPro" id="IPR046335">
    <property type="entry name" value="LacI/GalR-like_sensor"/>
</dbReference>
<evidence type="ECO:0000259" key="4">
    <source>
        <dbReference type="PROSITE" id="PS50932"/>
    </source>
</evidence>
<gene>
    <name evidence="5" type="ORF">QJ521_03105</name>
</gene>
<keyword evidence="6" id="KW-1185">Reference proteome</keyword>
<dbReference type="GO" id="GO:0003700">
    <property type="term" value="F:DNA-binding transcription factor activity"/>
    <property type="evidence" value="ECO:0007669"/>
    <property type="project" value="TreeGrafter"/>
</dbReference>
<evidence type="ECO:0000256" key="3">
    <source>
        <dbReference type="ARBA" id="ARBA00023163"/>
    </source>
</evidence>
<dbReference type="SMART" id="SM00354">
    <property type="entry name" value="HTH_LACI"/>
    <property type="match status" value="1"/>
</dbReference>